<evidence type="ECO:0000259" key="2">
    <source>
        <dbReference type="Pfam" id="PF01381"/>
    </source>
</evidence>
<dbReference type="AlphaFoldDB" id="A0AAW5TUI8"/>
<evidence type="ECO:0000313" key="4">
    <source>
        <dbReference type="Proteomes" id="UP001207687"/>
    </source>
</evidence>
<protein>
    <submittedName>
        <fullName evidence="3">Transcriptional regulator with XRE-family HTH domain</fullName>
    </submittedName>
</protein>
<dbReference type="SUPFAM" id="SSF47413">
    <property type="entry name" value="lambda repressor-like DNA-binding domains"/>
    <property type="match status" value="1"/>
</dbReference>
<feature type="domain" description="HTH cro/C1-type" evidence="2">
    <location>
        <begin position="11"/>
        <end position="55"/>
    </location>
</feature>
<dbReference type="GO" id="GO:0003677">
    <property type="term" value="F:DNA binding"/>
    <property type="evidence" value="ECO:0007669"/>
    <property type="project" value="InterPro"/>
</dbReference>
<dbReference type="InterPro" id="IPR001387">
    <property type="entry name" value="Cro/C1-type_HTH"/>
</dbReference>
<comment type="caution">
    <text evidence="3">The sequence shown here is derived from an EMBL/GenBank/DDBJ whole genome shotgun (WGS) entry which is preliminary data.</text>
</comment>
<dbReference type="InterPro" id="IPR010982">
    <property type="entry name" value="Lambda_DNA-bd_dom_sf"/>
</dbReference>
<keyword evidence="1" id="KW-0175">Coiled coil</keyword>
<evidence type="ECO:0000256" key="1">
    <source>
        <dbReference type="SAM" id="Coils"/>
    </source>
</evidence>
<organism evidence="3 4">
    <name type="scientific">Lactococcus lactis</name>
    <dbReference type="NCBI Taxonomy" id="1358"/>
    <lineage>
        <taxon>Bacteria</taxon>
        <taxon>Bacillati</taxon>
        <taxon>Bacillota</taxon>
        <taxon>Bacilli</taxon>
        <taxon>Lactobacillales</taxon>
        <taxon>Streptococcaceae</taxon>
        <taxon>Lactococcus</taxon>
    </lineage>
</organism>
<accession>A0AAW5TUI8</accession>
<name>A0AAW5TUI8_9LACT</name>
<feature type="non-terminal residue" evidence="3">
    <location>
        <position position="55"/>
    </location>
</feature>
<reference evidence="3" key="1">
    <citation type="submission" date="2023-08" db="EMBL/GenBank/DDBJ databases">
        <title>Genomic analyses of the natural microbiome of Caenorhabditis elegans.</title>
        <authorList>
            <person name="Samuel B."/>
        </authorList>
    </citation>
    <scope>NUCLEOTIDE SEQUENCE</scope>
    <source>
        <strain evidence="3">BIGb0220</strain>
    </source>
</reference>
<sequence>MPENTFYTRLHALAKQYNMSMNQLERELNFPRNALNNYKNNKSPSAYRLSQIARY</sequence>
<dbReference type="RefSeq" id="WP_264654133.1">
    <property type="nucleotide sequence ID" value="NZ_JAOQNN010000003.1"/>
</dbReference>
<dbReference type="EMBL" id="JAOQNN010000003">
    <property type="protein sequence ID" value="MCW2282241.1"/>
    <property type="molecule type" value="Genomic_DNA"/>
</dbReference>
<dbReference type="Proteomes" id="UP001207687">
    <property type="component" value="Unassembled WGS sequence"/>
</dbReference>
<gene>
    <name evidence="3" type="ORF">M2256_002786</name>
</gene>
<evidence type="ECO:0000313" key="3">
    <source>
        <dbReference type="EMBL" id="MCW2282241.1"/>
    </source>
</evidence>
<feature type="coiled-coil region" evidence="1">
    <location>
        <begin position="7"/>
        <end position="41"/>
    </location>
</feature>
<dbReference type="Gene3D" id="1.10.260.40">
    <property type="entry name" value="lambda repressor-like DNA-binding domains"/>
    <property type="match status" value="1"/>
</dbReference>
<dbReference type="Pfam" id="PF01381">
    <property type="entry name" value="HTH_3"/>
    <property type="match status" value="1"/>
</dbReference>
<proteinExistence type="predicted"/>